<accession>A0ACC1D1F3</accession>
<dbReference type="Proteomes" id="UP000824533">
    <property type="component" value="Linkage Group LG11"/>
</dbReference>
<sequence>MGFRIEFLNFSMMKEDEFKDKPIILEEMIGATETVQDIVEPPPENTDEVGLQYVLIERRKKKRVLQGSVESRKRSWVWKYFVKLSSILYRCNLCNVLLSIKGCNTNNMNRHIRTRHPVEFSREISKIDCGGLEVSDDTETPYAIKTEEIYASDSLDKSKTEKESNTPRRSWVWSYFERITSTQAKCNICKRNISHGGNATGNMNRHLKMIHNKTGCDWVWKVMETNDDDDSYTCKICQYNKKKLSDPTKNMSFILQHLKYVHGVESGDQIITGSDWTP</sequence>
<evidence type="ECO:0000313" key="2">
    <source>
        <dbReference type="Proteomes" id="UP000824533"/>
    </source>
</evidence>
<keyword evidence="2" id="KW-1185">Reference proteome</keyword>
<proteinExistence type="predicted"/>
<gene>
    <name evidence="1" type="ORF">K1T71_006535</name>
</gene>
<organism evidence="1 2">
    <name type="scientific">Dendrolimus kikuchii</name>
    <dbReference type="NCBI Taxonomy" id="765133"/>
    <lineage>
        <taxon>Eukaryota</taxon>
        <taxon>Metazoa</taxon>
        <taxon>Ecdysozoa</taxon>
        <taxon>Arthropoda</taxon>
        <taxon>Hexapoda</taxon>
        <taxon>Insecta</taxon>
        <taxon>Pterygota</taxon>
        <taxon>Neoptera</taxon>
        <taxon>Endopterygota</taxon>
        <taxon>Lepidoptera</taxon>
        <taxon>Glossata</taxon>
        <taxon>Ditrysia</taxon>
        <taxon>Bombycoidea</taxon>
        <taxon>Lasiocampidae</taxon>
        <taxon>Dendrolimus</taxon>
    </lineage>
</organism>
<protein>
    <submittedName>
        <fullName evidence="1">Uncharacterized protein</fullName>
    </submittedName>
</protein>
<name>A0ACC1D1F3_9NEOP</name>
<evidence type="ECO:0000313" key="1">
    <source>
        <dbReference type="EMBL" id="KAJ0177662.1"/>
    </source>
</evidence>
<reference evidence="1 2" key="1">
    <citation type="journal article" date="2021" name="Front. Genet.">
        <title>Chromosome-Level Genome Assembly Reveals Significant Gene Expansion in the Toll and IMD Signaling Pathways of Dendrolimus kikuchii.</title>
        <authorList>
            <person name="Zhou J."/>
            <person name="Wu P."/>
            <person name="Xiong Z."/>
            <person name="Liu N."/>
            <person name="Zhao N."/>
            <person name="Ji M."/>
            <person name="Qiu Y."/>
            <person name="Yang B."/>
        </authorList>
    </citation>
    <scope>NUCLEOTIDE SEQUENCE [LARGE SCALE GENOMIC DNA]</scope>
    <source>
        <strain evidence="1">Ann1</strain>
    </source>
</reference>
<comment type="caution">
    <text evidence="1">The sequence shown here is derived from an EMBL/GenBank/DDBJ whole genome shotgun (WGS) entry which is preliminary data.</text>
</comment>
<dbReference type="EMBL" id="CM034397">
    <property type="protein sequence ID" value="KAJ0177662.1"/>
    <property type="molecule type" value="Genomic_DNA"/>
</dbReference>